<accession>A0ABR4LIA6</accession>
<organism evidence="2 3">
    <name type="scientific">Aspergillus lucknowensis</name>
    <dbReference type="NCBI Taxonomy" id="176173"/>
    <lineage>
        <taxon>Eukaryota</taxon>
        <taxon>Fungi</taxon>
        <taxon>Dikarya</taxon>
        <taxon>Ascomycota</taxon>
        <taxon>Pezizomycotina</taxon>
        <taxon>Eurotiomycetes</taxon>
        <taxon>Eurotiomycetidae</taxon>
        <taxon>Eurotiales</taxon>
        <taxon>Aspergillaceae</taxon>
        <taxon>Aspergillus</taxon>
        <taxon>Aspergillus subgen. Nidulantes</taxon>
    </lineage>
</organism>
<dbReference type="PANTHER" id="PTHR33990">
    <property type="entry name" value="PROTEIN YJDN-RELATED"/>
    <property type="match status" value="1"/>
</dbReference>
<evidence type="ECO:0000313" key="2">
    <source>
        <dbReference type="EMBL" id="KAL2864280.1"/>
    </source>
</evidence>
<dbReference type="InterPro" id="IPR009725">
    <property type="entry name" value="3_dmu_93_MTrfase"/>
</dbReference>
<keyword evidence="3" id="KW-1185">Reference proteome</keyword>
<reference evidence="2 3" key="1">
    <citation type="submission" date="2024-07" db="EMBL/GenBank/DDBJ databases">
        <title>Section-level genome sequencing and comparative genomics of Aspergillus sections Usti and Cavernicolus.</title>
        <authorList>
            <consortium name="Lawrence Berkeley National Laboratory"/>
            <person name="Nybo J.L."/>
            <person name="Vesth T.C."/>
            <person name="Theobald S."/>
            <person name="Frisvad J.C."/>
            <person name="Larsen T.O."/>
            <person name="Kjaerboelling I."/>
            <person name="Rothschild-Mancinelli K."/>
            <person name="Lyhne E.K."/>
            <person name="Kogle M.E."/>
            <person name="Barry K."/>
            <person name="Clum A."/>
            <person name="Na H."/>
            <person name="Ledsgaard L."/>
            <person name="Lin J."/>
            <person name="Lipzen A."/>
            <person name="Kuo A."/>
            <person name="Riley R."/>
            <person name="Mondo S."/>
            <person name="Labutti K."/>
            <person name="Haridas S."/>
            <person name="Pangalinan J."/>
            <person name="Salamov A.A."/>
            <person name="Simmons B.A."/>
            <person name="Magnuson J.K."/>
            <person name="Chen J."/>
            <person name="Drula E."/>
            <person name="Henrissat B."/>
            <person name="Wiebenga A."/>
            <person name="Lubbers R.J."/>
            <person name="Gomes A.C."/>
            <person name="Macurrencykelacurrency M.R."/>
            <person name="Stajich J."/>
            <person name="Grigoriev I.V."/>
            <person name="Mortensen U.H."/>
            <person name="De Vries R.P."/>
            <person name="Baker S.E."/>
            <person name="Andersen M.R."/>
        </authorList>
    </citation>
    <scope>NUCLEOTIDE SEQUENCE [LARGE SCALE GENOMIC DNA]</scope>
    <source>
        <strain evidence="2 3">CBS 449.75</strain>
    </source>
</reference>
<dbReference type="CDD" id="cd06588">
    <property type="entry name" value="PhnB_like"/>
    <property type="match status" value="1"/>
</dbReference>
<gene>
    <name evidence="2" type="ORF">BJX67DRAFT_361697</name>
</gene>
<dbReference type="Gene3D" id="3.10.180.10">
    <property type="entry name" value="2,3-Dihydroxybiphenyl 1,2-Dioxygenase, domain 1"/>
    <property type="match status" value="1"/>
</dbReference>
<dbReference type="PANTHER" id="PTHR33990:SF2">
    <property type="entry name" value="PHNB-LIKE DOMAIN-CONTAINING PROTEIN"/>
    <property type="match status" value="1"/>
</dbReference>
<dbReference type="RefSeq" id="XP_070883259.1">
    <property type="nucleotide sequence ID" value="XM_071029907.1"/>
</dbReference>
<protein>
    <submittedName>
        <fullName evidence="2">3-demethylubiquinone-9 3-methyltransferase-domain-containing protein</fullName>
    </submittedName>
</protein>
<comment type="caution">
    <text evidence="2">The sequence shown here is derived from an EMBL/GenBank/DDBJ whole genome shotgun (WGS) entry which is preliminary data.</text>
</comment>
<dbReference type="SUPFAM" id="SSF54593">
    <property type="entry name" value="Glyoxalase/Bleomycin resistance protein/Dihydroxybiphenyl dioxygenase"/>
    <property type="match status" value="1"/>
</dbReference>
<sequence>MALSLINPCLWFDGQAEEAAQFYISIFPNSKITAIQRYTGAGKEIHGHEPGSVMVVEFELNGQTFSGLNGGPQFKFTEAISFQVNCDTQAEIDHYWTRLAEGADESRHDCGWVMDKYGLAWQILPKALKSMLSDSDEERRSRVTSEMMKMKKLDLARLEKAYEGVGLERS</sequence>
<dbReference type="EMBL" id="JBFXLQ010000042">
    <property type="protein sequence ID" value="KAL2864280.1"/>
    <property type="molecule type" value="Genomic_DNA"/>
</dbReference>
<proteinExistence type="predicted"/>
<evidence type="ECO:0000259" key="1">
    <source>
        <dbReference type="Pfam" id="PF06983"/>
    </source>
</evidence>
<evidence type="ECO:0000313" key="3">
    <source>
        <dbReference type="Proteomes" id="UP001610432"/>
    </source>
</evidence>
<dbReference type="Proteomes" id="UP001610432">
    <property type="component" value="Unassembled WGS sequence"/>
</dbReference>
<dbReference type="Pfam" id="PF06983">
    <property type="entry name" value="3-dmu-9_3-mt"/>
    <property type="match status" value="1"/>
</dbReference>
<feature type="domain" description="PhnB-like" evidence="1">
    <location>
        <begin position="6"/>
        <end position="123"/>
    </location>
</feature>
<dbReference type="InterPro" id="IPR028973">
    <property type="entry name" value="PhnB-like"/>
</dbReference>
<dbReference type="InterPro" id="IPR029068">
    <property type="entry name" value="Glyas_Bleomycin-R_OHBP_Dase"/>
</dbReference>
<dbReference type="GeneID" id="98144979"/>
<dbReference type="PIRSF" id="PIRSF021700">
    <property type="entry name" value="3_dmu_93_MTrfase"/>
    <property type="match status" value="1"/>
</dbReference>
<name>A0ABR4LIA6_9EURO</name>